<gene>
    <name evidence="1" type="ORF">TOT_030000151</name>
</gene>
<dbReference type="GeneID" id="20715349"/>
<name>J4D8N7_THEOR</name>
<organism evidence="1 2">
    <name type="scientific">Theileria orientalis strain Shintoku</name>
    <dbReference type="NCBI Taxonomy" id="869250"/>
    <lineage>
        <taxon>Eukaryota</taxon>
        <taxon>Sar</taxon>
        <taxon>Alveolata</taxon>
        <taxon>Apicomplexa</taxon>
        <taxon>Aconoidasida</taxon>
        <taxon>Piroplasmida</taxon>
        <taxon>Theileriidae</taxon>
        <taxon>Theileria</taxon>
    </lineage>
</organism>
<dbReference type="Proteomes" id="UP000003786">
    <property type="component" value="Chromosome 3"/>
</dbReference>
<proteinExistence type="predicted"/>
<dbReference type="VEuPathDB" id="PiroplasmaDB:TOT_030000151"/>
<reference evidence="1 2" key="1">
    <citation type="journal article" date="2012" name="MBio">
        <title>Comparative genome analysis of three eukaryotic parasites with differing abilities to transform leukocytes reveals key mediators of Theileria-induced leukocyte transformation.</title>
        <authorList>
            <person name="Hayashida K."/>
            <person name="Hara Y."/>
            <person name="Abe T."/>
            <person name="Yamasaki C."/>
            <person name="Toyoda A."/>
            <person name="Kosuge T."/>
            <person name="Suzuki Y."/>
            <person name="Sato Y."/>
            <person name="Kawashima S."/>
            <person name="Katayama T."/>
            <person name="Wakaguri H."/>
            <person name="Inoue N."/>
            <person name="Homma K."/>
            <person name="Tada-Umezaki M."/>
            <person name="Yagi Y."/>
            <person name="Fujii Y."/>
            <person name="Habara T."/>
            <person name="Kanehisa M."/>
            <person name="Watanabe H."/>
            <person name="Ito K."/>
            <person name="Gojobori T."/>
            <person name="Sugawara H."/>
            <person name="Imanishi T."/>
            <person name="Weir W."/>
            <person name="Gardner M."/>
            <person name="Pain A."/>
            <person name="Shiels B."/>
            <person name="Hattori M."/>
            <person name="Nene V."/>
            <person name="Sugimoto C."/>
        </authorList>
    </citation>
    <scope>NUCLEOTIDE SEQUENCE [LARGE SCALE GENOMIC DNA]</scope>
    <source>
        <strain evidence="1 2">Shintoku</strain>
    </source>
</reference>
<dbReference type="KEGG" id="tot:TOT_030000151"/>
<evidence type="ECO:0000313" key="1">
    <source>
        <dbReference type="EMBL" id="BAM40890.1"/>
    </source>
</evidence>
<dbReference type="EMBL" id="AP011948">
    <property type="protein sequence ID" value="BAM40890.1"/>
    <property type="molecule type" value="Genomic_DNA"/>
</dbReference>
<evidence type="ECO:0000313" key="2">
    <source>
        <dbReference type="Proteomes" id="UP000003786"/>
    </source>
</evidence>
<dbReference type="AlphaFoldDB" id="J4D8N7"/>
<protein>
    <submittedName>
        <fullName evidence="1">Uncharacterized protein</fullName>
    </submittedName>
</protein>
<dbReference type="RefSeq" id="XP_009691191.1">
    <property type="nucleotide sequence ID" value="XM_009692896.1"/>
</dbReference>
<sequence>MKAFDGLSIRRYRFLRNKCKVSYKVDLCRNVQLVKVDTYCGDYWVRK</sequence>
<accession>J4D8N7</accession>
<keyword evidence="2" id="KW-1185">Reference proteome</keyword>